<evidence type="ECO:0000313" key="1">
    <source>
        <dbReference type="EMBL" id="KMO38906.1"/>
    </source>
</evidence>
<proteinExistence type="predicted"/>
<protein>
    <recommendedName>
        <fullName evidence="3">MxaH protein</fullName>
    </recommendedName>
</protein>
<name>A0A0J6VIH2_9HYPH</name>
<dbReference type="PATRIC" id="fig|270351.6.peg.5422"/>
<dbReference type="AlphaFoldDB" id="A0A0J6VIH2"/>
<organism evidence="1 2">
    <name type="scientific">Methylobacterium aquaticum</name>
    <dbReference type="NCBI Taxonomy" id="270351"/>
    <lineage>
        <taxon>Bacteria</taxon>
        <taxon>Pseudomonadati</taxon>
        <taxon>Pseudomonadota</taxon>
        <taxon>Alphaproteobacteria</taxon>
        <taxon>Hyphomicrobiales</taxon>
        <taxon>Methylobacteriaceae</taxon>
        <taxon>Methylobacterium</taxon>
    </lineage>
</organism>
<sequence>MTPGSTAVRGAAALVLVVLTACGDEPAREEGHHEASAAIVARRDDGARSDWLTPDDRTDPARWLAARAAGRTLPPDDAAVARLQAVLRDVLARARPHFIEDPRMIANRTAQVAGMMTNAPAPDTLIAGLTAVAAPTGRRQLYGSLCQQYVTLRAGGADHDAALARLRDSYGAQSPSAPTAR</sequence>
<evidence type="ECO:0008006" key="3">
    <source>
        <dbReference type="Google" id="ProtNLM"/>
    </source>
</evidence>
<dbReference type="Proteomes" id="UP000035929">
    <property type="component" value="Unassembled WGS sequence"/>
</dbReference>
<dbReference type="OrthoDB" id="5609383at2"/>
<gene>
    <name evidence="1" type="ORF">VP06_05385</name>
</gene>
<evidence type="ECO:0000313" key="2">
    <source>
        <dbReference type="Proteomes" id="UP000035929"/>
    </source>
</evidence>
<accession>A0A0J6VIH2</accession>
<comment type="caution">
    <text evidence="1">The sequence shown here is derived from an EMBL/GenBank/DDBJ whole genome shotgun (WGS) entry which is preliminary data.</text>
</comment>
<dbReference type="EMBL" id="LABX01000039">
    <property type="protein sequence ID" value="KMO38906.1"/>
    <property type="molecule type" value="Genomic_DNA"/>
</dbReference>
<reference evidence="1 2" key="1">
    <citation type="submission" date="2015-03" db="EMBL/GenBank/DDBJ databases">
        <title>Genome sequencing of Methylobacterium aquaticum DSM16371 type strain.</title>
        <authorList>
            <person name="Chaudhry V."/>
            <person name="Patil P.B."/>
        </authorList>
    </citation>
    <scope>NUCLEOTIDE SEQUENCE [LARGE SCALE GENOMIC DNA]</scope>
    <source>
        <strain evidence="1 2">DSM 16371</strain>
    </source>
</reference>
<dbReference type="RefSeq" id="WP_048462795.1">
    <property type="nucleotide sequence ID" value="NZ_LABX01000039.1"/>
</dbReference>